<evidence type="ECO:0000313" key="4">
    <source>
        <dbReference type="Proteomes" id="UP000054010"/>
    </source>
</evidence>
<dbReference type="HOGENOM" id="CLU_009583_2_5_0"/>
<evidence type="ECO:0000259" key="1">
    <source>
        <dbReference type="Pfam" id="PF00534"/>
    </source>
</evidence>
<comment type="caution">
    <text evidence="3">The sequence shown here is derived from an EMBL/GenBank/DDBJ whole genome shotgun (WGS) entry which is preliminary data.</text>
</comment>
<dbReference type="CDD" id="cd03801">
    <property type="entry name" value="GT4_PimA-like"/>
    <property type="match status" value="1"/>
</dbReference>
<dbReference type="SUPFAM" id="SSF53756">
    <property type="entry name" value="UDP-Glycosyltransferase/glycogen phosphorylase"/>
    <property type="match status" value="1"/>
</dbReference>
<dbReference type="PANTHER" id="PTHR12526">
    <property type="entry name" value="GLYCOSYLTRANSFERASE"/>
    <property type="match status" value="1"/>
</dbReference>
<keyword evidence="4" id="KW-1185">Reference proteome</keyword>
<name>E1IEL1_9CHLR</name>
<keyword evidence="3" id="KW-0808">Transferase</keyword>
<dbReference type="Proteomes" id="UP000054010">
    <property type="component" value="Unassembled WGS sequence"/>
</dbReference>
<dbReference type="GO" id="GO:0016757">
    <property type="term" value="F:glycosyltransferase activity"/>
    <property type="evidence" value="ECO:0007669"/>
    <property type="project" value="InterPro"/>
</dbReference>
<organism evidence="3 4">
    <name type="scientific">Oscillochloris trichoides DG-6</name>
    <dbReference type="NCBI Taxonomy" id="765420"/>
    <lineage>
        <taxon>Bacteria</taxon>
        <taxon>Bacillati</taxon>
        <taxon>Chloroflexota</taxon>
        <taxon>Chloroflexia</taxon>
        <taxon>Chloroflexales</taxon>
        <taxon>Chloroflexineae</taxon>
        <taxon>Oscillochloridaceae</taxon>
        <taxon>Oscillochloris</taxon>
    </lineage>
</organism>
<gene>
    <name evidence="3" type="ORF">OSCT_1762</name>
</gene>
<dbReference type="InterPro" id="IPR028098">
    <property type="entry name" value="Glyco_trans_4-like_N"/>
</dbReference>
<proteinExistence type="predicted"/>
<dbReference type="AlphaFoldDB" id="E1IEL1"/>
<evidence type="ECO:0000313" key="3">
    <source>
        <dbReference type="EMBL" id="EFO80403.1"/>
    </source>
</evidence>
<dbReference type="eggNOG" id="COG0438">
    <property type="taxonomic scope" value="Bacteria"/>
</dbReference>
<dbReference type="PANTHER" id="PTHR12526:SF635">
    <property type="entry name" value="GLYCOSYL TRANSFERASE GROUP 1"/>
    <property type="match status" value="1"/>
</dbReference>
<evidence type="ECO:0000259" key="2">
    <source>
        <dbReference type="Pfam" id="PF13439"/>
    </source>
</evidence>
<protein>
    <submittedName>
        <fullName evidence="3">Glycosyl transferase group 1</fullName>
    </submittedName>
</protein>
<dbReference type="OrthoDB" id="9795068at2"/>
<feature type="domain" description="Glycosyltransferase subfamily 4-like N-terminal" evidence="2">
    <location>
        <begin position="24"/>
        <end position="206"/>
    </location>
</feature>
<reference evidence="3 4" key="1">
    <citation type="journal article" date="2011" name="J. Bacteriol.">
        <title>Draft genome sequence of the anoxygenic filamentous phototrophic bacterium Oscillochloris trichoides subsp. DG-6.</title>
        <authorList>
            <person name="Kuznetsov B.B."/>
            <person name="Ivanovsky R.N."/>
            <person name="Keppen O.I."/>
            <person name="Sukhacheva M.V."/>
            <person name="Bumazhkin B.K."/>
            <person name="Patutina E.O."/>
            <person name="Beletsky A.V."/>
            <person name="Mardanov A.V."/>
            <person name="Baslerov R.V."/>
            <person name="Panteleeva A.N."/>
            <person name="Kolganova T.V."/>
            <person name="Ravin N.V."/>
            <person name="Skryabin K.G."/>
        </authorList>
    </citation>
    <scope>NUCLEOTIDE SEQUENCE [LARGE SCALE GENOMIC DNA]</scope>
    <source>
        <strain evidence="3 4">DG-6</strain>
    </source>
</reference>
<dbReference type="STRING" id="765420.OSCT_1762"/>
<dbReference type="Pfam" id="PF00534">
    <property type="entry name" value="Glycos_transf_1"/>
    <property type="match status" value="1"/>
</dbReference>
<dbReference type="InterPro" id="IPR001296">
    <property type="entry name" value="Glyco_trans_1"/>
</dbReference>
<dbReference type="Gene3D" id="3.40.50.2000">
    <property type="entry name" value="Glycogen Phosphorylase B"/>
    <property type="match status" value="2"/>
</dbReference>
<feature type="domain" description="Glycosyl transferase family 1" evidence="1">
    <location>
        <begin position="213"/>
        <end position="375"/>
    </location>
</feature>
<accession>E1IEL1</accession>
<sequence>MKILIVTTYGFDPAFPSRPEQLQARALVQRGHQVVAHEYYDPRYPGQSTRHAWLDGVAVHRAATLGFFAPEALLRLLIAERPQVIHIHHLRNLLAYQTVQLARRLGIPTVMTPHGLLHDGDLVVDRERPLDAPLRYDNLLRTPGQLLARLARGAHPRRAVRNYCIHAPLGMLNHAIALSQHEAGLLASLGLRPEQISVLPNAVDLSGFVQDSPAPPRDPRLVLFIGQLVPRKAYDLLARAIPMVLRVIPDARFVFVSHNRQDEAELRRLVQAGNAEAQVELHGRVDEVEKIALLRRAAVVAAPSRYEGFGIPLIEAQAAGAALITSDVPACNEIIRDGENGLLSGYNDPTSLADGIIRLLQDRELAQRLGQTGRSEVFARYSAERLAADLERVYATLI</sequence>
<dbReference type="EMBL" id="ADVR01000053">
    <property type="protein sequence ID" value="EFO80403.1"/>
    <property type="molecule type" value="Genomic_DNA"/>
</dbReference>
<dbReference type="Pfam" id="PF13439">
    <property type="entry name" value="Glyco_transf_4"/>
    <property type="match status" value="1"/>
</dbReference>